<accession>A0A923MAV2</accession>
<dbReference type="InterPro" id="IPR052898">
    <property type="entry name" value="ACAD10-like"/>
</dbReference>
<dbReference type="AlphaFoldDB" id="A0A923MAV2"/>
<protein>
    <submittedName>
        <fullName evidence="2">Phosphotransferase family protein</fullName>
    </submittedName>
</protein>
<dbReference type="Gene3D" id="3.30.200.20">
    <property type="entry name" value="Phosphorylase Kinase, domain 1"/>
    <property type="match status" value="1"/>
</dbReference>
<dbReference type="RefSeq" id="WP_187083526.1">
    <property type="nucleotide sequence ID" value="NZ_JACORU010000009.1"/>
</dbReference>
<dbReference type="InterPro" id="IPR002575">
    <property type="entry name" value="Aminoglycoside_PTrfase"/>
</dbReference>
<dbReference type="PANTHER" id="PTHR47829">
    <property type="entry name" value="HYDROLASE, PUTATIVE (AFU_ORTHOLOGUE AFUA_1G12880)-RELATED"/>
    <property type="match status" value="1"/>
</dbReference>
<dbReference type="InterPro" id="IPR011009">
    <property type="entry name" value="Kinase-like_dom_sf"/>
</dbReference>
<dbReference type="EMBL" id="JACORU010000009">
    <property type="protein sequence ID" value="MBC5767028.1"/>
    <property type="molecule type" value="Genomic_DNA"/>
</dbReference>
<dbReference type="PANTHER" id="PTHR47829:SF3">
    <property type="entry name" value="AMINOGLYCOSIDE PHOSPHOTRANSFERASE DOMAIN-CONTAINING PROTEIN"/>
    <property type="match status" value="1"/>
</dbReference>
<evidence type="ECO:0000313" key="3">
    <source>
        <dbReference type="Proteomes" id="UP000596827"/>
    </source>
</evidence>
<sequence>MLNETIEVLAHNRIDEASLDRYLAAHLPGYAGELKVRQFPGGFSNPTYALDARMADGTRRDFVMRKRPAGKLLPSAHQVDREFRVITALQGTGVPVPRTHFLCEDPEVLGQSFFVMDHVPGRIFGDPSMPGCSPSERRTVYGQLMDTLARLHGVDPAAVGLADYGKPNDFLPRFVDRWLRQYRASQTDDVPEMEQLAEWLLANLPPAQPACVMHGDFRLGNLIVHPTEPRVVAVLDWELSTLGDPFCDVAYACLVYHLREGPIGLEGADWRALGIPSEQEQVRRYCAARGIDNVPHWDFYMAVNLFKLAANAQGAYKRALDGIGSSAALSRKPHVARRARMACRLAGLPVTETETP</sequence>
<keyword evidence="3" id="KW-1185">Reference proteome</keyword>
<evidence type="ECO:0000313" key="2">
    <source>
        <dbReference type="EMBL" id="MBC5767028.1"/>
    </source>
</evidence>
<name>A0A923MAV2_9BURK</name>
<proteinExistence type="predicted"/>
<dbReference type="Proteomes" id="UP000596827">
    <property type="component" value="Unassembled WGS sequence"/>
</dbReference>
<evidence type="ECO:0000259" key="1">
    <source>
        <dbReference type="Pfam" id="PF01636"/>
    </source>
</evidence>
<dbReference type="InterPro" id="IPR041726">
    <property type="entry name" value="ACAD10_11_N"/>
</dbReference>
<reference evidence="2" key="1">
    <citation type="submission" date="2020-08" db="EMBL/GenBank/DDBJ databases">
        <title>Ramlibacter sp. GTP1 16S ribosomal RNA gene genome sequencing and assembly.</title>
        <authorList>
            <person name="Kang M."/>
        </authorList>
    </citation>
    <scope>NUCLEOTIDE SEQUENCE</scope>
    <source>
        <strain evidence="2">GTP1</strain>
    </source>
</reference>
<dbReference type="CDD" id="cd05154">
    <property type="entry name" value="ACAD10_11_N-like"/>
    <property type="match status" value="1"/>
</dbReference>
<dbReference type="Pfam" id="PF01636">
    <property type="entry name" value="APH"/>
    <property type="match status" value="1"/>
</dbReference>
<feature type="domain" description="Aminoglycoside phosphotransferase" evidence="1">
    <location>
        <begin position="36"/>
        <end position="262"/>
    </location>
</feature>
<comment type="caution">
    <text evidence="2">The sequence shown here is derived from an EMBL/GenBank/DDBJ whole genome shotgun (WGS) entry which is preliminary data.</text>
</comment>
<dbReference type="Gene3D" id="3.90.1200.10">
    <property type="match status" value="1"/>
</dbReference>
<organism evidence="2 3">
    <name type="scientific">Ramlibacter albus</name>
    <dbReference type="NCBI Taxonomy" id="2079448"/>
    <lineage>
        <taxon>Bacteria</taxon>
        <taxon>Pseudomonadati</taxon>
        <taxon>Pseudomonadota</taxon>
        <taxon>Betaproteobacteria</taxon>
        <taxon>Burkholderiales</taxon>
        <taxon>Comamonadaceae</taxon>
        <taxon>Ramlibacter</taxon>
    </lineage>
</organism>
<dbReference type="SUPFAM" id="SSF56112">
    <property type="entry name" value="Protein kinase-like (PK-like)"/>
    <property type="match status" value="1"/>
</dbReference>
<gene>
    <name evidence="2" type="ORF">H8R02_21360</name>
</gene>